<dbReference type="WBParaSite" id="Hba_16540">
    <property type="protein sequence ID" value="Hba_16540"/>
    <property type="gene ID" value="Hba_16540"/>
</dbReference>
<dbReference type="Proteomes" id="UP000095283">
    <property type="component" value="Unplaced"/>
</dbReference>
<name>A0A1I7XGU3_HETBA</name>
<evidence type="ECO:0000313" key="2">
    <source>
        <dbReference type="WBParaSite" id="Hba_16540"/>
    </source>
</evidence>
<accession>A0A1I7XGU3</accession>
<sequence length="63" mass="7146">MRYGKLVVVNTDTGYGTTKCDCRSRMTGWGRCCRVHVFHSELIAILRREMATTEIDTASGYVE</sequence>
<keyword evidence="1" id="KW-1185">Reference proteome</keyword>
<dbReference type="AlphaFoldDB" id="A0A1I7XGU3"/>
<protein>
    <submittedName>
        <fullName evidence="2">SWIM-type domain-containing protein</fullName>
    </submittedName>
</protein>
<evidence type="ECO:0000313" key="1">
    <source>
        <dbReference type="Proteomes" id="UP000095283"/>
    </source>
</evidence>
<organism evidence="1 2">
    <name type="scientific">Heterorhabditis bacteriophora</name>
    <name type="common">Entomopathogenic nematode worm</name>
    <dbReference type="NCBI Taxonomy" id="37862"/>
    <lineage>
        <taxon>Eukaryota</taxon>
        <taxon>Metazoa</taxon>
        <taxon>Ecdysozoa</taxon>
        <taxon>Nematoda</taxon>
        <taxon>Chromadorea</taxon>
        <taxon>Rhabditida</taxon>
        <taxon>Rhabditina</taxon>
        <taxon>Rhabditomorpha</taxon>
        <taxon>Strongyloidea</taxon>
        <taxon>Heterorhabditidae</taxon>
        <taxon>Heterorhabditis</taxon>
    </lineage>
</organism>
<proteinExistence type="predicted"/>
<reference evidence="2" key="1">
    <citation type="submission" date="2016-11" db="UniProtKB">
        <authorList>
            <consortium name="WormBaseParasite"/>
        </authorList>
    </citation>
    <scope>IDENTIFICATION</scope>
</reference>